<accession>A0A2K9ZCR9</accession>
<proteinExistence type="predicted"/>
<sequence length="72" mass="8309">MRPPPRYPPAAPSDRARQGFQHFCELPVFRVHLDLLREPNLLPLKARVLVDFIAKLFQRERDAAKRFAASLG</sequence>
<name>A0A2K9ZCR9_RHILE</name>
<protein>
    <submittedName>
        <fullName evidence="1">Uncharacterized protein</fullName>
    </submittedName>
</protein>
<dbReference type="Proteomes" id="UP000238523">
    <property type="component" value="Plasmid pRLN1"/>
</dbReference>
<reference evidence="1 2" key="1">
    <citation type="submission" date="2017-11" db="EMBL/GenBank/DDBJ databases">
        <title>Complete genome of Rhizobium leguminosarum Norway, an ineffective micro-symbiont.</title>
        <authorList>
            <person name="Hoffrichter A."/>
            <person name="Liang J."/>
            <person name="Brachmann A."/>
            <person name="Marin M."/>
        </authorList>
    </citation>
    <scope>NUCLEOTIDE SEQUENCE [LARGE SCALE GENOMIC DNA]</scope>
    <source>
        <strain evidence="1 2">Norway</strain>
        <plasmid evidence="2">Plasmid prln1</plasmid>
    </source>
</reference>
<evidence type="ECO:0000313" key="2">
    <source>
        <dbReference type="Proteomes" id="UP000238523"/>
    </source>
</evidence>
<dbReference type="AlphaFoldDB" id="A0A2K9ZCR9"/>
<organism evidence="1 2">
    <name type="scientific">Rhizobium leguminosarum</name>
    <dbReference type="NCBI Taxonomy" id="384"/>
    <lineage>
        <taxon>Bacteria</taxon>
        <taxon>Pseudomonadati</taxon>
        <taxon>Pseudomonadota</taxon>
        <taxon>Alphaproteobacteria</taxon>
        <taxon>Hyphomicrobiales</taxon>
        <taxon>Rhizobiaceae</taxon>
        <taxon>Rhizobium/Agrobacterium group</taxon>
        <taxon>Rhizobium</taxon>
    </lineage>
</organism>
<geneLocation type="plasmid" evidence="2">
    <name>prln1</name>
</geneLocation>
<dbReference type="EMBL" id="CP025013">
    <property type="protein sequence ID" value="AUW46029.1"/>
    <property type="molecule type" value="Genomic_DNA"/>
</dbReference>
<gene>
    <name evidence="1" type="ORF">CUJ84_pRLN1000569</name>
</gene>
<keyword evidence="1" id="KW-0614">Plasmid</keyword>
<evidence type="ECO:0000313" key="1">
    <source>
        <dbReference type="EMBL" id="AUW46029.1"/>
    </source>
</evidence>